<proteinExistence type="predicted"/>
<evidence type="ECO:0000313" key="2">
    <source>
        <dbReference type="EMBL" id="AOZ69434.1"/>
    </source>
</evidence>
<sequence length="298" mass="31538">MKTLDVFDSPCDSAGWELAGEALVPGAGGGALQQDWAYGVIAAGAGRRVRRLEIRQGTERIGLAQAIGRRGLWLISRGPVFAPGLAPDLRRAALRAVARALPGVTLVTPEEPVAGFGLIPLVTARHQAIWSLGPEEAHLRAGLEAKWRNRLAAAERAGLRLVPEPEPGWLIRAEADQRAARGYKALPGEFIRAWEIARPGGVLALAVLSEAGEKIAGGVFLRHGRGASYQIGWSGEEGRARGAHNLLLWQAGLRLRRAGVRRLDLGDINSEAGAGLMRFKLGTGAVAQSLGASALVLP</sequence>
<name>A0A1D9MC27_9RHOB</name>
<gene>
    <name evidence="2" type="ORF">LPB142_09020</name>
</gene>
<evidence type="ECO:0000259" key="1">
    <source>
        <dbReference type="Pfam" id="PF13480"/>
    </source>
</evidence>
<dbReference type="Proteomes" id="UP000176562">
    <property type="component" value="Chromosome"/>
</dbReference>
<dbReference type="PANTHER" id="PTHR36174:SF1">
    <property type="entry name" value="LIPID II:GLYCINE GLYCYLTRANSFERASE"/>
    <property type="match status" value="1"/>
</dbReference>
<dbReference type="Pfam" id="PF13480">
    <property type="entry name" value="Acetyltransf_6"/>
    <property type="match status" value="1"/>
</dbReference>
<dbReference type="AlphaFoldDB" id="A0A1D9MC27"/>
<dbReference type="InterPro" id="IPR016181">
    <property type="entry name" value="Acyl_CoA_acyltransferase"/>
</dbReference>
<dbReference type="KEGG" id="rhp:LPB142_09020"/>
<dbReference type="RefSeq" id="WP_071166171.1">
    <property type="nucleotide sequence ID" value="NZ_CP017781.1"/>
</dbReference>
<dbReference type="EMBL" id="CP017781">
    <property type="protein sequence ID" value="AOZ69434.1"/>
    <property type="molecule type" value="Genomic_DNA"/>
</dbReference>
<dbReference type="PANTHER" id="PTHR36174">
    <property type="entry name" value="LIPID II:GLYCINE GLYCYLTRANSFERASE"/>
    <property type="match status" value="1"/>
</dbReference>
<evidence type="ECO:0000313" key="3">
    <source>
        <dbReference type="Proteomes" id="UP000176562"/>
    </source>
</evidence>
<dbReference type="Gene3D" id="3.40.630.30">
    <property type="match status" value="1"/>
</dbReference>
<dbReference type="STRING" id="1850250.LPB142_09020"/>
<dbReference type="SUPFAM" id="SSF55729">
    <property type="entry name" value="Acyl-CoA N-acyltransferases (Nat)"/>
    <property type="match status" value="1"/>
</dbReference>
<organism evidence="2 3">
    <name type="scientific">Rhodobacter xanthinilyticus</name>
    <dbReference type="NCBI Taxonomy" id="1850250"/>
    <lineage>
        <taxon>Bacteria</taxon>
        <taxon>Pseudomonadati</taxon>
        <taxon>Pseudomonadota</taxon>
        <taxon>Alphaproteobacteria</taxon>
        <taxon>Rhodobacterales</taxon>
        <taxon>Rhodobacter group</taxon>
        <taxon>Rhodobacter</taxon>
    </lineage>
</organism>
<reference evidence="2 3" key="1">
    <citation type="submission" date="2016-10" db="EMBL/GenBank/DDBJ databases">
        <title>Rhodobacter sp. LPB0142, isolated from sea water.</title>
        <authorList>
            <person name="Kim E."/>
            <person name="Yi H."/>
        </authorList>
    </citation>
    <scope>NUCLEOTIDE SEQUENCE [LARGE SCALE GENOMIC DNA]</scope>
    <source>
        <strain evidence="2 3">LPB0142</strain>
    </source>
</reference>
<protein>
    <recommendedName>
        <fullName evidence="1">BioF2-like acetyltransferase domain-containing protein</fullName>
    </recommendedName>
</protein>
<dbReference type="InterPro" id="IPR038740">
    <property type="entry name" value="BioF2-like_GNAT_dom"/>
</dbReference>
<dbReference type="InterPro" id="IPR050644">
    <property type="entry name" value="PG_Glycine_Bridge_Synth"/>
</dbReference>
<keyword evidence="3" id="KW-1185">Reference proteome</keyword>
<accession>A0A1D9MC27</accession>
<feature type="domain" description="BioF2-like acetyltransferase" evidence="1">
    <location>
        <begin position="169"/>
        <end position="269"/>
    </location>
</feature>